<dbReference type="RefSeq" id="WP_379702605.1">
    <property type="nucleotide sequence ID" value="NZ_JBHTAT010000001.1"/>
</dbReference>
<accession>A0ABD5ZV57</accession>
<feature type="compositionally biased region" description="Gly residues" evidence="1">
    <location>
        <begin position="62"/>
        <end position="78"/>
    </location>
</feature>
<dbReference type="NCBIfam" id="TIGR04213">
    <property type="entry name" value="PGF_pre_PGF"/>
    <property type="match status" value="1"/>
</dbReference>
<dbReference type="Proteomes" id="UP001596434">
    <property type="component" value="Unassembled WGS sequence"/>
</dbReference>
<gene>
    <name evidence="2" type="ORF">ACFQKE_03670</name>
</gene>
<feature type="region of interest" description="Disordered" evidence="1">
    <location>
        <begin position="238"/>
        <end position="283"/>
    </location>
</feature>
<dbReference type="EMBL" id="JBHTAT010000001">
    <property type="protein sequence ID" value="MFC7254404.1"/>
    <property type="molecule type" value="Genomic_DNA"/>
</dbReference>
<feature type="compositionally biased region" description="Gly residues" evidence="1">
    <location>
        <begin position="35"/>
        <end position="54"/>
    </location>
</feature>
<organism evidence="2 3">
    <name type="scientific">Haloplanus litoreus</name>
    <dbReference type="NCBI Taxonomy" id="767515"/>
    <lineage>
        <taxon>Archaea</taxon>
        <taxon>Methanobacteriati</taxon>
        <taxon>Methanobacteriota</taxon>
        <taxon>Stenosarchaea group</taxon>
        <taxon>Halobacteria</taxon>
        <taxon>Halobacteriales</taxon>
        <taxon>Haloferacaceae</taxon>
        <taxon>Haloplanus</taxon>
    </lineage>
</organism>
<comment type="caution">
    <text evidence="2">The sequence shown here is derived from an EMBL/GenBank/DDBJ whole genome shotgun (WGS) entry which is preliminary data.</text>
</comment>
<dbReference type="AlphaFoldDB" id="A0ABD5ZV57"/>
<proteinExistence type="predicted"/>
<feature type="compositionally biased region" description="Low complexity" evidence="1">
    <location>
        <begin position="241"/>
        <end position="283"/>
    </location>
</feature>
<reference evidence="2 3" key="1">
    <citation type="journal article" date="2019" name="Int. J. Syst. Evol. Microbiol.">
        <title>The Global Catalogue of Microorganisms (GCM) 10K type strain sequencing project: providing services to taxonomists for standard genome sequencing and annotation.</title>
        <authorList>
            <consortium name="The Broad Institute Genomics Platform"/>
            <consortium name="The Broad Institute Genome Sequencing Center for Infectious Disease"/>
            <person name="Wu L."/>
            <person name="Ma J."/>
        </authorList>
    </citation>
    <scope>NUCLEOTIDE SEQUENCE [LARGE SCALE GENOMIC DNA]</scope>
    <source>
        <strain evidence="2 3">GX21</strain>
    </source>
</reference>
<name>A0ABD5ZV57_9EURY</name>
<evidence type="ECO:0000256" key="1">
    <source>
        <dbReference type="SAM" id="MobiDB-lite"/>
    </source>
</evidence>
<evidence type="ECO:0000313" key="3">
    <source>
        <dbReference type="Proteomes" id="UP001596434"/>
    </source>
</evidence>
<evidence type="ECO:0000313" key="2">
    <source>
        <dbReference type="EMBL" id="MFC7254404.1"/>
    </source>
</evidence>
<protein>
    <submittedName>
        <fullName evidence="2">PGF-pre-PGF domain-containing protein</fullName>
    </submittedName>
</protein>
<dbReference type="GeneID" id="96952718"/>
<feature type="region of interest" description="Disordered" evidence="1">
    <location>
        <begin position="26"/>
        <end position="91"/>
    </location>
</feature>
<dbReference type="InterPro" id="IPR026453">
    <property type="entry name" value="PGF_pre_PGF"/>
</dbReference>
<keyword evidence="3" id="KW-1185">Reference proteome</keyword>
<sequence>MSGRAAIVLGLVLVVSVAGVVAAASPHSTDVVSQQGGGGGGGGTPMGPNGGGSDDGGRTTSGPGGGGGGTPMGPGGDGHANVSVTHHGPGHASVHVRNAAANGTVRVRFGRMAESPETGVRLREMAVTGGDGDFQLTVRTATQVSAGVNRFPGVPPFGYLNVTHTVPNANVTDVSMTFALNRTRLRERNVSAENVSLYRYRATNRTWRRLRTQELERNRTHVTYRAQSPGLSEFAVAPDGAAADATATATRTPTATPTPTRTPPTTSTRTPPTTATPTTEGGAPGFGLLAGLVALLAVAARSRTA</sequence>